<proteinExistence type="predicted"/>
<name>A0A7J6X9Y6_THATH</name>
<organism evidence="5 6">
    <name type="scientific">Thalictrum thalictroides</name>
    <name type="common">Rue-anemone</name>
    <name type="synonym">Anemone thalictroides</name>
    <dbReference type="NCBI Taxonomy" id="46969"/>
    <lineage>
        <taxon>Eukaryota</taxon>
        <taxon>Viridiplantae</taxon>
        <taxon>Streptophyta</taxon>
        <taxon>Embryophyta</taxon>
        <taxon>Tracheophyta</taxon>
        <taxon>Spermatophyta</taxon>
        <taxon>Magnoliopsida</taxon>
        <taxon>Ranunculales</taxon>
        <taxon>Ranunculaceae</taxon>
        <taxon>Thalictroideae</taxon>
        <taxon>Thalictrum</taxon>
    </lineage>
</organism>
<dbReference type="InterPro" id="IPR001010">
    <property type="entry name" value="Thionin"/>
</dbReference>
<dbReference type="GO" id="GO:0006952">
    <property type="term" value="P:defense response"/>
    <property type="evidence" value="ECO:0007669"/>
    <property type="project" value="UniProtKB-KW"/>
</dbReference>
<accession>A0A7J6X9Y6</accession>
<keyword evidence="4" id="KW-1015">Disulfide bond</keyword>
<dbReference type="OrthoDB" id="653285at2759"/>
<keyword evidence="6" id="KW-1185">Reference proteome</keyword>
<comment type="subcellular location">
    <subcellularLocation>
        <location evidence="1">Secreted</location>
    </subcellularLocation>
</comment>
<gene>
    <name evidence="5" type="ORF">FRX31_003982</name>
</gene>
<evidence type="ECO:0000313" key="6">
    <source>
        <dbReference type="Proteomes" id="UP000554482"/>
    </source>
</evidence>
<dbReference type="GO" id="GO:0005576">
    <property type="term" value="C:extracellular region"/>
    <property type="evidence" value="ECO:0007669"/>
    <property type="project" value="UniProtKB-SubCell"/>
</dbReference>
<protein>
    <submittedName>
        <fullName evidence="5">Thionin-2.2</fullName>
    </submittedName>
</protein>
<keyword evidence="2" id="KW-0964">Secreted</keyword>
<evidence type="ECO:0000256" key="1">
    <source>
        <dbReference type="ARBA" id="ARBA00004613"/>
    </source>
</evidence>
<dbReference type="Proteomes" id="UP000554482">
    <property type="component" value="Unassembled WGS sequence"/>
</dbReference>
<reference evidence="5 6" key="1">
    <citation type="submission" date="2020-06" db="EMBL/GenBank/DDBJ databases">
        <title>Transcriptomic and genomic resources for Thalictrum thalictroides and T. hernandezii: Facilitating candidate gene discovery in an emerging model plant lineage.</title>
        <authorList>
            <person name="Arias T."/>
            <person name="Riano-Pachon D.M."/>
            <person name="Di Stilio V.S."/>
        </authorList>
    </citation>
    <scope>NUCLEOTIDE SEQUENCE [LARGE SCALE GENOMIC DNA]</scope>
    <source>
        <strain evidence="6">cv. WT478/WT964</strain>
        <tissue evidence="5">Leaves</tissue>
    </source>
</reference>
<sequence>MRLNALYICARSNSNKNNIVARCSSVGAICPPDYPKTSLESSADTIDDYCKLGCASSVCNTISTLRNFDADEEVANKALELCNNACSDFCTKGSNIALVTAS</sequence>
<comment type="caution">
    <text evidence="5">The sequence shown here is derived from an EMBL/GenBank/DDBJ whole genome shotgun (WGS) entry which is preliminary data.</text>
</comment>
<dbReference type="PANTHER" id="PTHR33920:SF2">
    <property type="entry name" value="THIONIN-2.1-RELATED"/>
    <property type="match status" value="1"/>
</dbReference>
<dbReference type="AlphaFoldDB" id="A0A7J6X9Y6"/>
<evidence type="ECO:0000256" key="3">
    <source>
        <dbReference type="ARBA" id="ARBA00022821"/>
    </source>
</evidence>
<evidence type="ECO:0000256" key="4">
    <source>
        <dbReference type="ARBA" id="ARBA00023157"/>
    </source>
</evidence>
<dbReference type="PANTHER" id="PTHR33920">
    <property type="entry name" value="THIONIN-2.1-RELATED"/>
    <property type="match status" value="1"/>
</dbReference>
<dbReference type="EMBL" id="JABWDY010002731">
    <property type="protein sequence ID" value="KAF5206429.1"/>
    <property type="molecule type" value="Genomic_DNA"/>
</dbReference>
<keyword evidence="3" id="KW-0611">Plant defense</keyword>
<evidence type="ECO:0000313" key="5">
    <source>
        <dbReference type="EMBL" id="KAF5206429.1"/>
    </source>
</evidence>
<evidence type="ECO:0000256" key="2">
    <source>
        <dbReference type="ARBA" id="ARBA00022525"/>
    </source>
</evidence>